<evidence type="ECO:0000256" key="5">
    <source>
        <dbReference type="ARBA" id="ARBA00022692"/>
    </source>
</evidence>
<organism evidence="16 17">
    <name type="scientific">Oleiharenicola lentus</name>
    <dbReference type="NCBI Taxonomy" id="2508720"/>
    <lineage>
        <taxon>Bacteria</taxon>
        <taxon>Pseudomonadati</taxon>
        <taxon>Verrucomicrobiota</taxon>
        <taxon>Opitutia</taxon>
        <taxon>Opitutales</taxon>
        <taxon>Opitutaceae</taxon>
        <taxon>Oleiharenicola</taxon>
    </lineage>
</organism>
<keyword evidence="3 12" id="KW-1134">Transmembrane beta strand</keyword>
<dbReference type="GO" id="GO:0009279">
    <property type="term" value="C:cell outer membrane"/>
    <property type="evidence" value="ECO:0007669"/>
    <property type="project" value="UniProtKB-SubCell"/>
</dbReference>
<keyword evidence="10 12" id="KW-0472">Membrane</keyword>
<dbReference type="Gene3D" id="2.40.170.20">
    <property type="entry name" value="TonB-dependent receptor, beta-barrel domain"/>
    <property type="match status" value="1"/>
</dbReference>
<keyword evidence="8" id="KW-0406">Ion transport</keyword>
<evidence type="ECO:0000256" key="1">
    <source>
        <dbReference type="ARBA" id="ARBA00004571"/>
    </source>
</evidence>
<evidence type="ECO:0000256" key="4">
    <source>
        <dbReference type="ARBA" id="ARBA00022496"/>
    </source>
</evidence>
<dbReference type="AlphaFoldDB" id="A0A4Q1C9F6"/>
<evidence type="ECO:0000256" key="10">
    <source>
        <dbReference type="ARBA" id="ARBA00023136"/>
    </source>
</evidence>
<evidence type="ECO:0000256" key="12">
    <source>
        <dbReference type="PROSITE-ProRule" id="PRU01360"/>
    </source>
</evidence>
<keyword evidence="17" id="KW-1185">Reference proteome</keyword>
<keyword evidence="11 12" id="KW-0998">Cell outer membrane</keyword>
<protein>
    <submittedName>
        <fullName evidence="16">TonB-dependent receptor</fullName>
    </submittedName>
</protein>
<feature type="domain" description="TonB-dependent receptor-like beta-barrel" evidence="14">
    <location>
        <begin position="305"/>
        <end position="767"/>
    </location>
</feature>
<dbReference type="PROSITE" id="PS52016">
    <property type="entry name" value="TONB_DEPENDENT_REC_3"/>
    <property type="match status" value="1"/>
</dbReference>
<comment type="caution">
    <text evidence="16">The sequence shown here is derived from an EMBL/GenBank/DDBJ whole genome shotgun (WGS) entry which is preliminary data.</text>
</comment>
<keyword evidence="4" id="KW-0410">Iron transport</keyword>
<reference evidence="16 17" key="1">
    <citation type="submission" date="2019-01" db="EMBL/GenBank/DDBJ databases">
        <title>Lacunisphaera sp. strain TWA-58.</title>
        <authorList>
            <person name="Chen W.-M."/>
        </authorList>
    </citation>
    <scope>NUCLEOTIDE SEQUENCE [LARGE SCALE GENOMIC DNA]</scope>
    <source>
        <strain evidence="16 17">TWA-58</strain>
    </source>
</reference>
<dbReference type="GO" id="GO:0015344">
    <property type="term" value="F:siderophore uptake transmembrane transporter activity"/>
    <property type="evidence" value="ECO:0007669"/>
    <property type="project" value="TreeGrafter"/>
</dbReference>
<keyword evidence="16" id="KW-0675">Receptor</keyword>
<evidence type="ECO:0000259" key="15">
    <source>
        <dbReference type="Pfam" id="PF07715"/>
    </source>
</evidence>
<keyword evidence="7" id="KW-0408">Iron</keyword>
<comment type="subcellular location">
    <subcellularLocation>
        <location evidence="1 12">Cell outer membrane</location>
        <topology evidence="1 12">Multi-pass membrane protein</topology>
    </subcellularLocation>
</comment>
<dbReference type="Gene3D" id="2.170.130.10">
    <property type="entry name" value="TonB-dependent receptor, plug domain"/>
    <property type="match status" value="1"/>
</dbReference>
<evidence type="ECO:0000313" key="17">
    <source>
        <dbReference type="Proteomes" id="UP000290218"/>
    </source>
</evidence>
<evidence type="ECO:0000256" key="13">
    <source>
        <dbReference type="RuleBase" id="RU003357"/>
    </source>
</evidence>
<evidence type="ECO:0000256" key="11">
    <source>
        <dbReference type="ARBA" id="ARBA00023237"/>
    </source>
</evidence>
<comment type="similarity">
    <text evidence="12 13">Belongs to the TonB-dependent receptor family.</text>
</comment>
<evidence type="ECO:0000313" key="16">
    <source>
        <dbReference type="EMBL" id="RXK55614.1"/>
    </source>
</evidence>
<dbReference type="Pfam" id="PF07715">
    <property type="entry name" value="Plug"/>
    <property type="match status" value="1"/>
</dbReference>
<evidence type="ECO:0000256" key="9">
    <source>
        <dbReference type="ARBA" id="ARBA00023077"/>
    </source>
</evidence>
<dbReference type="InterPro" id="IPR000531">
    <property type="entry name" value="Beta-barrel_TonB"/>
</dbReference>
<gene>
    <name evidence="16" type="ORF">ESB00_06925</name>
</gene>
<accession>A0A4Q1C9F6</accession>
<evidence type="ECO:0000256" key="6">
    <source>
        <dbReference type="ARBA" id="ARBA00022729"/>
    </source>
</evidence>
<keyword evidence="9 13" id="KW-0798">TonB box</keyword>
<evidence type="ECO:0000256" key="7">
    <source>
        <dbReference type="ARBA" id="ARBA00023004"/>
    </source>
</evidence>
<dbReference type="PANTHER" id="PTHR32552:SF68">
    <property type="entry name" value="FERRICHROME OUTER MEMBRANE TRANSPORTER_PHAGE RECEPTOR"/>
    <property type="match status" value="1"/>
</dbReference>
<sequence length="802" mass="88013">MLMTATRSIAATSPPTMKKPNLLPRTLLAVFTLASVSGRLTAQTTPPVDDSPPKDGEILELERFKVTSDVEIEEMVLPIARPFNSVFGTDDNIVDVPRNVTIISRQQLSDISIESVLDFSKLTSSAFTTTNFGAPANASIRGQSADLFLNGVRARITSNGNGMPVDFNSVESVNIVKGPATAVQGASMYVGGFVDLISKRPYFDKTKGSVSVTIGSYNTRRWTADIGGPISKTVAYRVSYSGEDSEGYYENGFKKTHAFYGALSFRPTPNYELFINSQMFFANYTENWGINRVTQNLIDNGLYTTGININNNSAGAPSDAQNSYHILGGGNTIAWGPEVPINRHTRLLRPSNDSYGEEFNIQAIQTAKVSSELTIKNTSFFSHTQRDTISTYYYSEIIDPSYFMENRTDFIFKLPKAQVITGLDLRYQRTKAYDDYFFEPANAWDITKDRNFINVYNSAAFVNGGAGFPVPGWPGRFAQPGIWNGDTNDSKGTTIGPFVQGTWDPNDKWSIVAGGRVDFFKAEVREPLAPWHPEAGIDVKLPNFNTSIIYKPTSTSSVYFTYNKSKNTSGAVGNGGGITGWDAAGTALDKELFQQPSELFELGTKYALQGNTLFLNFAVYDQKRTAKSTSSTVVQQYKYKGFEAEMNYQPNKHIYATLSYSYIDAEASAGFQYGLFGGASELPPGNSVGATVPIGTLTKVPGLPSHLFNALFSYSFDNGLTLTANTVMTGKMNNNTAGTLVIPFQYTLDASASYKYEDWDFRVQVLNATDEENWSPPNAVYGNGSILALPGTQVQFTAKYSF</sequence>
<dbReference type="OrthoDB" id="127311at2"/>
<keyword evidence="5 12" id="KW-0812">Transmembrane</keyword>
<dbReference type="PANTHER" id="PTHR32552">
    <property type="entry name" value="FERRICHROME IRON RECEPTOR-RELATED"/>
    <property type="match status" value="1"/>
</dbReference>
<dbReference type="InterPro" id="IPR012910">
    <property type="entry name" value="Plug_dom"/>
</dbReference>
<dbReference type="Proteomes" id="UP000290218">
    <property type="component" value="Unassembled WGS sequence"/>
</dbReference>
<dbReference type="Pfam" id="PF00593">
    <property type="entry name" value="TonB_dep_Rec_b-barrel"/>
    <property type="match status" value="1"/>
</dbReference>
<keyword evidence="2 12" id="KW-0813">Transport</keyword>
<dbReference type="SUPFAM" id="SSF56935">
    <property type="entry name" value="Porins"/>
    <property type="match status" value="1"/>
</dbReference>
<evidence type="ECO:0000256" key="3">
    <source>
        <dbReference type="ARBA" id="ARBA00022452"/>
    </source>
</evidence>
<evidence type="ECO:0000256" key="2">
    <source>
        <dbReference type="ARBA" id="ARBA00022448"/>
    </source>
</evidence>
<evidence type="ECO:0000256" key="8">
    <source>
        <dbReference type="ARBA" id="ARBA00023065"/>
    </source>
</evidence>
<keyword evidence="6" id="KW-0732">Signal</keyword>
<name>A0A4Q1C9F6_9BACT</name>
<dbReference type="EMBL" id="SDHX01000001">
    <property type="protein sequence ID" value="RXK55614.1"/>
    <property type="molecule type" value="Genomic_DNA"/>
</dbReference>
<proteinExistence type="inferred from homology"/>
<dbReference type="InterPro" id="IPR037066">
    <property type="entry name" value="Plug_dom_sf"/>
</dbReference>
<evidence type="ECO:0000259" key="14">
    <source>
        <dbReference type="Pfam" id="PF00593"/>
    </source>
</evidence>
<feature type="domain" description="TonB-dependent receptor plug" evidence="15">
    <location>
        <begin position="94"/>
        <end position="187"/>
    </location>
</feature>
<dbReference type="InterPro" id="IPR039426">
    <property type="entry name" value="TonB-dep_rcpt-like"/>
</dbReference>
<dbReference type="InterPro" id="IPR036942">
    <property type="entry name" value="Beta-barrel_TonB_sf"/>
</dbReference>